<proteinExistence type="predicted"/>
<reference evidence="1" key="1">
    <citation type="journal article" date="2020" name="Stud. Mycol.">
        <title>101 Dothideomycetes genomes: a test case for predicting lifestyles and emergence of pathogens.</title>
        <authorList>
            <person name="Haridas S."/>
            <person name="Albert R."/>
            <person name="Binder M."/>
            <person name="Bloem J."/>
            <person name="Labutti K."/>
            <person name="Salamov A."/>
            <person name="Andreopoulos B."/>
            <person name="Baker S."/>
            <person name="Barry K."/>
            <person name="Bills G."/>
            <person name="Bluhm B."/>
            <person name="Cannon C."/>
            <person name="Castanera R."/>
            <person name="Culley D."/>
            <person name="Daum C."/>
            <person name="Ezra D."/>
            <person name="Gonzalez J."/>
            <person name="Henrissat B."/>
            <person name="Kuo A."/>
            <person name="Liang C."/>
            <person name="Lipzen A."/>
            <person name="Lutzoni F."/>
            <person name="Magnuson J."/>
            <person name="Mondo S."/>
            <person name="Nolan M."/>
            <person name="Ohm R."/>
            <person name="Pangilinan J."/>
            <person name="Park H.-J."/>
            <person name="Ramirez L."/>
            <person name="Alfaro M."/>
            <person name="Sun H."/>
            <person name="Tritt A."/>
            <person name="Yoshinaga Y."/>
            <person name="Zwiers L.-H."/>
            <person name="Turgeon B."/>
            <person name="Goodwin S."/>
            <person name="Spatafora J."/>
            <person name="Crous P."/>
            <person name="Grigoriev I."/>
        </authorList>
    </citation>
    <scope>NUCLEOTIDE SEQUENCE</scope>
    <source>
        <strain evidence="1">ATCC 200398</strain>
    </source>
</reference>
<accession>A0ACB6QA91</accession>
<dbReference type="EMBL" id="MU003554">
    <property type="protein sequence ID" value="KAF2463070.1"/>
    <property type="molecule type" value="Genomic_DNA"/>
</dbReference>
<keyword evidence="2" id="KW-1185">Reference proteome</keyword>
<evidence type="ECO:0000313" key="2">
    <source>
        <dbReference type="Proteomes" id="UP000799755"/>
    </source>
</evidence>
<gene>
    <name evidence="1" type="ORF">BDR25DRAFT_307972</name>
</gene>
<evidence type="ECO:0000313" key="1">
    <source>
        <dbReference type="EMBL" id="KAF2463070.1"/>
    </source>
</evidence>
<sequence length="503" mass="57214">MIGTSVPEYIFIRISTFALRAITPLSVFYVAFSIADPPSSSLRKAALAWATVEAGFYLLVFFPRKRQLQSPAQHPLPLDREERQELWSKCAGNIPEPEAYLSKWFLGAKAQEIARGNVREWLRWAMFGKGDADGKLAEEDEEELEGYVDGVEVVMGRKLDAGMGSAKSLRLTVDEVKMLHRPFLWYMIVGLVDTLTAGYLWYNGFKLHRTPMRQWLGVFPWRLCCLFTSRISPASNLNYWSRPHTSKTRLPVLFIHGISMGLYSYAQFLAEITKHDPLGPEDGEIGIIAIEILPISFRITSPVLAKQEMVRQISDIIHAHGWDKFVLASHSYGSVITTHLLQTPHVARMIGPVVFIDPVTFMLQLPDVAYNFTARPPRGANEHQLYYFASTDMMVAHTLARNFFWSENILWKEDVAGRDVTVSLGGRDLIVDTEIVGKYLAGVGWESEDQEWKKRDWTGSGLDLLWFPTCDHAQVFERKEGRKRLGDVVRAYAERREVGDELP</sequence>
<protein>
    <submittedName>
        <fullName evidence="1">Uncharacterized protein</fullName>
    </submittedName>
</protein>
<name>A0ACB6QA91_9PLEO</name>
<comment type="caution">
    <text evidence="1">The sequence shown here is derived from an EMBL/GenBank/DDBJ whole genome shotgun (WGS) entry which is preliminary data.</text>
</comment>
<dbReference type="Proteomes" id="UP000799755">
    <property type="component" value="Unassembled WGS sequence"/>
</dbReference>
<organism evidence="1 2">
    <name type="scientific">Lindgomyces ingoldianus</name>
    <dbReference type="NCBI Taxonomy" id="673940"/>
    <lineage>
        <taxon>Eukaryota</taxon>
        <taxon>Fungi</taxon>
        <taxon>Dikarya</taxon>
        <taxon>Ascomycota</taxon>
        <taxon>Pezizomycotina</taxon>
        <taxon>Dothideomycetes</taxon>
        <taxon>Pleosporomycetidae</taxon>
        <taxon>Pleosporales</taxon>
        <taxon>Lindgomycetaceae</taxon>
        <taxon>Lindgomyces</taxon>
    </lineage>
</organism>